<proteinExistence type="predicted"/>
<dbReference type="OrthoDB" id="676860at2"/>
<dbReference type="EMBL" id="FSRA01000001">
    <property type="protein sequence ID" value="SIN85625.1"/>
    <property type="molecule type" value="Genomic_DNA"/>
</dbReference>
<dbReference type="AlphaFoldDB" id="A0A1N6ERI4"/>
<protein>
    <submittedName>
        <fullName evidence="1">Uncharacterized protein</fullName>
    </submittedName>
</protein>
<accession>A0A1N6ERI4</accession>
<dbReference type="Proteomes" id="UP000185003">
    <property type="component" value="Unassembled WGS sequence"/>
</dbReference>
<organism evidence="1 2">
    <name type="scientific">Chitinophaga niabensis</name>
    <dbReference type="NCBI Taxonomy" id="536979"/>
    <lineage>
        <taxon>Bacteria</taxon>
        <taxon>Pseudomonadati</taxon>
        <taxon>Bacteroidota</taxon>
        <taxon>Chitinophagia</taxon>
        <taxon>Chitinophagales</taxon>
        <taxon>Chitinophagaceae</taxon>
        <taxon>Chitinophaga</taxon>
    </lineage>
</organism>
<dbReference type="RefSeq" id="WP_074238901.1">
    <property type="nucleotide sequence ID" value="NZ_FSRA01000001.1"/>
</dbReference>
<evidence type="ECO:0000313" key="1">
    <source>
        <dbReference type="EMBL" id="SIN85625.1"/>
    </source>
</evidence>
<name>A0A1N6ERI4_9BACT</name>
<sequence length="112" mass="12660">MVTIINAVQRTTREGKTFIAFQLQGDVEMVQSQTTGNFFLTAKKCYIPSTFTKEEATSFIGKQLRGTIERVECPVYEYTVPSTGEVITLAHTYSYQPEVLVHKQTVYSPNQV</sequence>
<reference evidence="1 2" key="1">
    <citation type="submission" date="2016-11" db="EMBL/GenBank/DDBJ databases">
        <authorList>
            <person name="Jaros S."/>
            <person name="Januszkiewicz K."/>
            <person name="Wedrychowicz H."/>
        </authorList>
    </citation>
    <scope>NUCLEOTIDE SEQUENCE [LARGE SCALE GENOMIC DNA]</scope>
    <source>
        <strain evidence="1 2">DSM 24787</strain>
    </source>
</reference>
<keyword evidence="2" id="KW-1185">Reference proteome</keyword>
<evidence type="ECO:0000313" key="2">
    <source>
        <dbReference type="Proteomes" id="UP000185003"/>
    </source>
</evidence>
<gene>
    <name evidence="1" type="ORF">SAMN04488055_1781</name>
</gene>
<dbReference type="STRING" id="536979.SAMN04488055_1781"/>